<evidence type="ECO:0000256" key="2">
    <source>
        <dbReference type="SAM" id="SignalP"/>
    </source>
</evidence>
<evidence type="ECO:0008006" key="5">
    <source>
        <dbReference type="Google" id="ProtNLM"/>
    </source>
</evidence>
<name>A0ABX0QFA7_9BACT</name>
<organism evidence="3 4">
    <name type="scientific">Fibrivirga algicola</name>
    <dbReference type="NCBI Taxonomy" id="2950420"/>
    <lineage>
        <taxon>Bacteria</taxon>
        <taxon>Pseudomonadati</taxon>
        <taxon>Bacteroidota</taxon>
        <taxon>Cytophagia</taxon>
        <taxon>Cytophagales</taxon>
        <taxon>Spirosomataceae</taxon>
        <taxon>Fibrivirga</taxon>
    </lineage>
</organism>
<feature type="signal peptide" evidence="2">
    <location>
        <begin position="1"/>
        <end position="21"/>
    </location>
</feature>
<dbReference type="RefSeq" id="WP_166692068.1">
    <property type="nucleotide sequence ID" value="NZ_WAEL01000004.1"/>
</dbReference>
<comment type="caution">
    <text evidence="3">The sequence shown here is derived from an EMBL/GenBank/DDBJ whole genome shotgun (WGS) entry which is preliminary data.</text>
</comment>
<feature type="region of interest" description="Disordered" evidence="1">
    <location>
        <begin position="108"/>
        <end position="138"/>
    </location>
</feature>
<proteinExistence type="predicted"/>
<dbReference type="EMBL" id="WAEL01000004">
    <property type="protein sequence ID" value="NID10894.1"/>
    <property type="molecule type" value="Genomic_DNA"/>
</dbReference>
<dbReference type="Proteomes" id="UP000606008">
    <property type="component" value="Unassembled WGS sequence"/>
</dbReference>
<feature type="region of interest" description="Disordered" evidence="1">
    <location>
        <begin position="23"/>
        <end position="53"/>
    </location>
</feature>
<evidence type="ECO:0000313" key="3">
    <source>
        <dbReference type="EMBL" id="NID10894.1"/>
    </source>
</evidence>
<feature type="compositionally biased region" description="Basic and acidic residues" evidence="1">
    <location>
        <begin position="117"/>
        <end position="132"/>
    </location>
</feature>
<sequence length="138" mass="15737">MKNNIMLALLVSAFVSVQSFAQDAPAQDANRAERRGGMASMTPEQRAERQTAQMKKELTLTAEQETTITALNLKFAQQQQKMMASGERNPEAMKQAMDARDAELKAVLTKDQFGQYEKMREEQRNRMREGRGPRNNRK</sequence>
<keyword evidence="4" id="KW-1185">Reference proteome</keyword>
<gene>
    <name evidence="3" type="ORF">F7231_12000</name>
</gene>
<accession>A0ABX0QFA7</accession>
<reference evidence="4" key="1">
    <citation type="submission" date="2019-09" db="EMBL/GenBank/DDBJ databases">
        <authorList>
            <person name="Jung D.-H."/>
        </authorList>
    </citation>
    <scope>NUCLEOTIDE SEQUENCE [LARGE SCALE GENOMIC DNA]</scope>
    <source>
        <strain evidence="4">JA-25</strain>
    </source>
</reference>
<keyword evidence="2" id="KW-0732">Signal</keyword>
<protein>
    <recommendedName>
        <fullName evidence="5">Periplasmic heavy metal sensor</fullName>
    </recommendedName>
</protein>
<evidence type="ECO:0000256" key="1">
    <source>
        <dbReference type="SAM" id="MobiDB-lite"/>
    </source>
</evidence>
<evidence type="ECO:0000313" key="4">
    <source>
        <dbReference type="Proteomes" id="UP000606008"/>
    </source>
</evidence>
<reference evidence="4" key="2">
    <citation type="submission" date="2023-07" db="EMBL/GenBank/DDBJ databases">
        <authorList>
            <person name="Jung D.-H."/>
        </authorList>
    </citation>
    <scope>NUCLEOTIDE SEQUENCE [LARGE SCALE GENOMIC DNA]</scope>
    <source>
        <strain evidence="4">JA-25</strain>
    </source>
</reference>
<feature type="chain" id="PRO_5045774927" description="Periplasmic heavy metal sensor" evidence="2">
    <location>
        <begin position="22"/>
        <end position="138"/>
    </location>
</feature>